<evidence type="ECO:0000256" key="3">
    <source>
        <dbReference type="ARBA" id="ARBA00023315"/>
    </source>
</evidence>
<dbReference type="Gene3D" id="3.40.47.10">
    <property type="match status" value="2"/>
</dbReference>
<feature type="active site" description="Acyl-thioester intermediate" evidence="4">
    <location>
        <position position="87"/>
    </location>
</feature>
<proteinExistence type="inferred from homology"/>
<dbReference type="PIRSF" id="PIRSF000429">
    <property type="entry name" value="Ac-CoA_Ac_transf"/>
    <property type="match status" value="1"/>
</dbReference>
<dbReference type="AlphaFoldDB" id="A0A1I1DAW3"/>
<keyword evidence="9" id="KW-1185">Reference proteome</keyword>
<evidence type="ECO:0000256" key="1">
    <source>
        <dbReference type="ARBA" id="ARBA00010982"/>
    </source>
</evidence>
<dbReference type="Pfam" id="PF00108">
    <property type="entry name" value="Thiolase_N"/>
    <property type="match status" value="1"/>
</dbReference>
<evidence type="ECO:0000259" key="7">
    <source>
        <dbReference type="Pfam" id="PF02803"/>
    </source>
</evidence>
<feature type="active site" description="Proton acceptor" evidence="4">
    <location>
        <position position="356"/>
    </location>
</feature>
<dbReference type="RefSeq" id="WP_092317674.1">
    <property type="nucleotide sequence ID" value="NZ_FOKY01000001.1"/>
</dbReference>
<accession>A0A1I1DAW3</accession>
<dbReference type="OrthoDB" id="9764892at2"/>
<evidence type="ECO:0000313" key="9">
    <source>
        <dbReference type="Proteomes" id="UP000240042"/>
    </source>
</evidence>
<evidence type="ECO:0000256" key="5">
    <source>
        <dbReference type="RuleBase" id="RU003557"/>
    </source>
</evidence>
<dbReference type="GO" id="GO:0003988">
    <property type="term" value="F:acetyl-CoA C-acyltransferase activity"/>
    <property type="evidence" value="ECO:0007669"/>
    <property type="project" value="UniProtKB-ARBA"/>
</dbReference>
<evidence type="ECO:0000256" key="2">
    <source>
        <dbReference type="ARBA" id="ARBA00022679"/>
    </source>
</evidence>
<comment type="similarity">
    <text evidence="1 5">Belongs to the thiolase-like superfamily. Thiolase family.</text>
</comment>
<dbReference type="STRING" id="34097.SAMN02745150_00316"/>
<evidence type="ECO:0000313" key="8">
    <source>
        <dbReference type="EMBL" id="SFB69960.1"/>
    </source>
</evidence>
<dbReference type="CDD" id="cd00751">
    <property type="entry name" value="thiolase"/>
    <property type="match status" value="1"/>
</dbReference>
<evidence type="ECO:0000259" key="6">
    <source>
        <dbReference type="Pfam" id="PF00108"/>
    </source>
</evidence>
<dbReference type="PROSITE" id="PS00737">
    <property type="entry name" value="THIOLASE_2"/>
    <property type="match status" value="1"/>
</dbReference>
<dbReference type="InterPro" id="IPR020617">
    <property type="entry name" value="Thiolase_C"/>
</dbReference>
<reference evidence="9" key="1">
    <citation type="submission" date="2016-10" db="EMBL/GenBank/DDBJ databases">
        <authorList>
            <person name="Varghese N."/>
            <person name="Submissions S."/>
        </authorList>
    </citation>
    <scope>NUCLEOTIDE SEQUENCE [LARGE SCALE GENOMIC DNA]</scope>
    <source>
        <strain evidence="9">ATCC 43811</strain>
    </source>
</reference>
<name>A0A1I1DAW3_BREAD</name>
<keyword evidence="3 5" id="KW-0012">Acyltransferase</keyword>
<protein>
    <submittedName>
        <fullName evidence="8">Acetyl-CoA C-acetyltransferase</fullName>
    </submittedName>
</protein>
<dbReference type="InterPro" id="IPR020615">
    <property type="entry name" value="Thiolase_acyl_enz_int_AS"/>
</dbReference>
<dbReference type="FunFam" id="3.40.47.10:FF:000010">
    <property type="entry name" value="Acetyl-CoA acetyltransferase (Thiolase)"/>
    <property type="match status" value="1"/>
</dbReference>
<dbReference type="PANTHER" id="PTHR18919:SF107">
    <property type="entry name" value="ACETYL-COA ACETYLTRANSFERASE, CYTOSOLIC"/>
    <property type="match status" value="1"/>
</dbReference>
<feature type="active site" description="Proton acceptor" evidence="4">
    <location>
        <position position="386"/>
    </location>
</feature>
<feature type="domain" description="Thiolase N-terminal" evidence="6">
    <location>
        <begin position="3"/>
        <end position="261"/>
    </location>
</feature>
<dbReference type="InterPro" id="IPR020616">
    <property type="entry name" value="Thiolase_N"/>
</dbReference>
<dbReference type="EMBL" id="FOKY01000001">
    <property type="protein sequence ID" value="SFB69960.1"/>
    <property type="molecule type" value="Genomic_DNA"/>
</dbReference>
<dbReference type="Pfam" id="PF02803">
    <property type="entry name" value="Thiolase_C"/>
    <property type="match status" value="1"/>
</dbReference>
<feature type="domain" description="Thiolase C-terminal" evidence="7">
    <location>
        <begin position="269"/>
        <end position="398"/>
    </location>
</feature>
<organism evidence="8 9">
    <name type="scientific">Brevinema andersonii</name>
    <dbReference type="NCBI Taxonomy" id="34097"/>
    <lineage>
        <taxon>Bacteria</taxon>
        <taxon>Pseudomonadati</taxon>
        <taxon>Spirochaetota</taxon>
        <taxon>Spirochaetia</taxon>
        <taxon>Brevinematales</taxon>
        <taxon>Brevinemataceae</taxon>
        <taxon>Brevinema</taxon>
    </lineage>
</organism>
<dbReference type="PROSITE" id="PS00099">
    <property type="entry name" value="THIOLASE_3"/>
    <property type="match status" value="1"/>
</dbReference>
<dbReference type="NCBIfam" id="TIGR01930">
    <property type="entry name" value="AcCoA-C-Actrans"/>
    <property type="match status" value="1"/>
</dbReference>
<dbReference type="InterPro" id="IPR016039">
    <property type="entry name" value="Thiolase-like"/>
</dbReference>
<dbReference type="InterPro" id="IPR020610">
    <property type="entry name" value="Thiolase_AS"/>
</dbReference>
<sequence>MKVYIVSAKRSAVGSFLGTLSSIEPGRLGAAVIKGTLNTDVVPASGIDEVVLGNVLMAGHGQGIARQASIYGDIPDTVPACSVNMICGSGMKSIMTAFSEIRAGMAHLVVAGGTENMSQSPFLLPYTARHGIKMGEINMKDHMVFDALTDAFDGYHMGVTAENIAEKLDISREEQDKFAFESQEKAIKAIDSGRFKTEIVPIDVRIKKEIISFDTDEHPNRTTSLEKLASLRPVFKPGGTVTAGNSSGLNDGAAVLLVASEHAVEKYGLKPMVEIISVGQGGCDPAYMGFGPVYASTKALSSVNLKLQDMGLIELNEAFAAQALGVIKKLAAEYKETQESILERCNVNGGAIALGHPVGASGARITVTLIHEMLKRGTPYGLASLCIGGGMGTALVVKNCQ</sequence>
<dbReference type="SUPFAM" id="SSF53901">
    <property type="entry name" value="Thiolase-like"/>
    <property type="match status" value="2"/>
</dbReference>
<dbReference type="PANTHER" id="PTHR18919">
    <property type="entry name" value="ACETYL-COA C-ACYLTRANSFERASE"/>
    <property type="match status" value="1"/>
</dbReference>
<evidence type="ECO:0000256" key="4">
    <source>
        <dbReference type="PIRSR" id="PIRSR000429-1"/>
    </source>
</evidence>
<gene>
    <name evidence="8" type="ORF">SAMN02745150_00316</name>
</gene>
<dbReference type="InterPro" id="IPR002155">
    <property type="entry name" value="Thiolase"/>
</dbReference>
<dbReference type="PROSITE" id="PS00098">
    <property type="entry name" value="THIOLASE_1"/>
    <property type="match status" value="1"/>
</dbReference>
<keyword evidence="2 5" id="KW-0808">Transferase</keyword>
<dbReference type="Proteomes" id="UP000240042">
    <property type="component" value="Unassembled WGS sequence"/>
</dbReference>
<dbReference type="InterPro" id="IPR020613">
    <property type="entry name" value="Thiolase_CS"/>
</dbReference>